<dbReference type="RefSeq" id="XP_016592459.1">
    <property type="nucleotide sequence ID" value="XM_016733512.1"/>
</dbReference>
<reference evidence="2 3" key="2">
    <citation type="journal article" date="2015" name="Eukaryot. Cell">
        <title>Asexual propagation of a virulent clone complex in a human and feline outbreak of sporotrichosis.</title>
        <authorList>
            <person name="Teixeira Mde M."/>
            <person name="Rodrigues A.M."/>
            <person name="Tsui C.K."/>
            <person name="de Almeida L.G."/>
            <person name="Van Diepeningen A.D."/>
            <person name="van den Ende B.G."/>
            <person name="Fernandes G.F."/>
            <person name="Kano R."/>
            <person name="Hamelin R.C."/>
            <person name="Lopes-Bezerra L.M."/>
            <person name="Vasconcelos A.T."/>
            <person name="de Hoog S."/>
            <person name="de Camargo Z.P."/>
            <person name="Felipe M.S."/>
        </authorList>
    </citation>
    <scope>NUCLEOTIDE SEQUENCE [LARGE SCALE GENOMIC DNA]</scope>
    <source>
        <strain evidence="2 3">1099-18</strain>
    </source>
</reference>
<feature type="signal peptide" evidence="1">
    <location>
        <begin position="1"/>
        <end position="18"/>
    </location>
</feature>
<evidence type="ECO:0000256" key="1">
    <source>
        <dbReference type="SAM" id="SignalP"/>
    </source>
</evidence>
<dbReference type="Proteomes" id="UP000033710">
    <property type="component" value="Unassembled WGS sequence"/>
</dbReference>
<sequence>MSVNFTALIALAMPFAQAMPGVVILDAANNALSSNGEAGMAGKAGRIGMNVVVCHTRVQFLILLAYCCGVR</sequence>
<dbReference type="AlphaFoldDB" id="A0A0F2MJA4"/>
<comment type="caution">
    <text evidence="2">The sequence shown here is derived from an EMBL/GenBank/DDBJ whole genome shotgun (WGS) entry which is preliminary data.</text>
</comment>
<evidence type="ECO:0000313" key="3">
    <source>
        <dbReference type="Proteomes" id="UP000033710"/>
    </source>
</evidence>
<feature type="chain" id="PRO_5002455193" evidence="1">
    <location>
        <begin position="19"/>
        <end position="71"/>
    </location>
</feature>
<evidence type="ECO:0000313" key="2">
    <source>
        <dbReference type="EMBL" id="KJR89783.1"/>
    </source>
</evidence>
<organism evidence="2 3">
    <name type="scientific">Sporothrix schenckii 1099-18</name>
    <dbReference type="NCBI Taxonomy" id="1397361"/>
    <lineage>
        <taxon>Eukaryota</taxon>
        <taxon>Fungi</taxon>
        <taxon>Dikarya</taxon>
        <taxon>Ascomycota</taxon>
        <taxon>Pezizomycotina</taxon>
        <taxon>Sordariomycetes</taxon>
        <taxon>Sordariomycetidae</taxon>
        <taxon>Ophiostomatales</taxon>
        <taxon>Ophiostomataceae</taxon>
        <taxon>Sporothrix</taxon>
    </lineage>
</organism>
<proteinExistence type="predicted"/>
<reference evidence="2 3" key="1">
    <citation type="journal article" date="2014" name="BMC Genomics">
        <title>Comparative genomics of the major fungal agents of human and animal Sporotrichosis: Sporothrix schenckii and Sporothrix brasiliensis.</title>
        <authorList>
            <person name="Teixeira M.M."/>
            <person name="de Almeida L.G."/>
            <person name="Kubitschek-Barreira P."/>
            <person name="Alves F.L."/>
            <person name="Kioshima E.S."/>
            <person name="Abadio A.K."/>
            <person name="Fernandes L."/>
            <person name="Derengowski L.S."/>
            <person name="Ferreira K.S."/>
            <person name="Souza R.C."/>
            <person name="Ruiz J.C."/>
            <person name="de Andrade N.C."/>
            <person name="Paes H.C."/>
            <person name="Nicola A.M."/>
            <person name="Albuquerque P."/>
            <person name="Gerber A.L."/>
            <person name="Martins V.P."/>
            <person name="Peconick L.D."/>
            <person name="Neto A.V."/>
            <person name="Chaucanez C.B."/>
            <person name="Silva P.A."/>
            <person name="Cunha O.L."/>
            <person name="de Oliveira F.F."/>
            <person name="dos Santos T.C."/>
            <person name="Barros A.L."/>
            <person name="Soares M.A."/>
            <person name="de Oliveira L.M."/>
            <person name="Marini M.M."/>
            <person name="Villalobos-Duno H."/>
            <person name="Cunha M.M."/>
            <person name="de Hoog S."/>
            <person name="da Silveira J.F."/>
            <person name="Henrissat B."/>
            <person name="Nino-Vega G.A."/>
            <person name="Cisalpino P.S."/>
            <person name="Mora-Montes H.M."/>
            <person name="Almeida S.R."/>
            <person name="Stajich J.E."/>
            <person name="Lopes-Bezerra L.M."/>
            <person name="Vasconcelos A.T."/>
            <person name="Felipe M.S."/>
        </authorList>
    </citation>
    <scope>NUCLEOTIDE SEQUENCE [LARGE SCALE GENOMIC DNA]</scope>
    <source>
        <strain evidence="2 3">1099-18</strain>
    </source>
</reference>
<gene>
    <name evidence="2" type="ORF">SPSK_06820</name>
</gene>
<dbReference type="KEGG" id="ssck:SPSK_06820"/>
<dbReference type="EMBL" id="AXCR01000001">
    <property type="protein sequence ID" value="KJR89783.1"/>
    <property type="molecule type" value="Genomic_DNA"/>
</dbReference>
<dbReference type="GeneID" id="27668789"/>
<dbReference type="VEuPathDB" id="FungiDB:SPSK_06820"/>
<keyword evidence="1" id="KW-0732">Signal</keyword>
<accession>A0A0F2MJA4</accession>
<name>A0A0F2MJA4_SPOSC</name>
<protein>
    <submittedName>
        <fullName evidence="2">Uncharacterized protein</fullName>
    </submittedName>
</protein>